<evidence type="ECO:0000256" key="5">
    <source>
        <dbReference type="ARBA" id="ARBA00023004"/>
    </source>
</evidence>
<evidence type="ECO:0000259" key="7">
    <source>
        <dbReference type="PROSITE" id="PS51195"/>
    </source>
</evidence>
<evidence type="ECO:0000256" key="3">
    <source>
        <dbReference type="ARBA" id="ARBA00022741"/>
    </source>
</evidence>
<gene>
    <name evidence="8" type="ORF">VaNZ11_012733</name>
</gene>
<dbReference type="PANTHER" id="PTHR20883:SF15">
    <property type="entry name" value="PHYTANOYL-COA DIOXYGENASE DOMAIN-CONTAINING PROTEIN 1"/>
    <property type="match status" value="1"/>
</dbReference>
<keyword evidence="4" id="KW-0067">ATP-binding</keyword>
<evidence type="ECO:0000256" key="1">
    <source>
        <dbReference type="ARBA" id="ARBA00001962"/>
    </source>
</evidence>
<dbReference type="PANTHER" id="PTHR20883">
    <property type="entry name" value="PHYTANOYL-COA DIOXYGENASE DOMAIN CONTAINING 1"/>
    <property type="match status" value="1"/>
</dbReference>
<dbReference type="Proteomes" id="UP001165090">
    <property type="component" value="Unassembled WGS sequence"/>
</dbReference>
<evidence type="ECO:0000256" key="6">
    <source>
        <dbReference type="PROSITE-ProRule" id="PRU00552"/>
    </source>
</evidence>
<dbReference type="InterPro" id="IPR008775">
    <property type="entry name" value="Phytyl_CoA_dOase-like"/>
</dbReference>
<keyword evidence="9" id="KW-1185">Reference proteome</keyword>
<sequence>MTYSNMMSMQFGSQGRQNILRGTHTNISARKRASHVAAYRTATTANGMLTAEQVAQFQRDGFLVLERFASLEDCAKLRRRMDTLLHDFDPKTISIFTTKDQAKKTDNYFLNSASDVGFFFEDKAFDDDGKLRQAKELSINKVGHALHDLDPIFREFSRSPAVYSVLRSLGYKRPLPVQSMYIFKQPSIGGEVMPHQDSTFIHTTPLSCIGLWWALEDATKDNGCLWAIPGIHTEGLKRRFLKAPDGTVHFDVPQPLYDMSAFVPLECPAGTLVLLHGENVHYSAENTSPISRHSYSMHLVESGNGVTWSPDNWAQRAPDNPWQPLFG</sequence>
<dbReference type="PROSITE" id="PS51195">
    <property type="entry name" value="Q_MOTIF"/>
    <property type="match status" value="1"/>
</dbReference>
<dbReference type="Gene3D" id="2.60.120.620">
    <property type="entry name" value="q2cbj1_9rhob like domain"/>
    <property type="match status" value="1"/>
</dbReference>
<dbReference type="Pfam" id="PF05721">
    <property type="entry name" value="PhyH"/>
    <property type="match status" value="1"/>
</dbReference>
<comment type="caution">
    <text evidence="8">The sequence shown here is derived from an EMBL/GenBank/DDBJ whole genome shotgun (WGS) entry which is preliminary data.</text>
</comment>
<feature type="domain" description="DEAD-box RNA helicase Q" evidence="7">
    <location>
        <begin position="151"/>
        <end position="179"/>
    </location>
</feature>
<proteinExistence type="predicted"/>
<dbReference type="InterPro" id="IPR014014">
    <property type="entry name" value="RNA_helicase_DEAD_Q_motif"/>
</dbReference>
<protein>
    <recommendedName>
        <fullName evidence="7">DEAD-box RNA helicase Q domain-containing protein</fullName>
    </recommendedName>
</protein>
<evidence type="ECO:0000256" key="4">
    <source>
        <dbReference type="ARBA" id="ARBA00022840"/>
    </source>
</evidence>
<accession>A0ABQ5SFW4</accession>
<organism evidence="8 9">
    <name type="scientific">Volvox africanus</name>
    <dbReference type="NCBI Taxonomy" id="51714"/>
    <lineage>
        <taxon>Eukaryota</taxon>
        <taxon>Viridiplantae</taxon>
        <taxon>Chlorophyta</taxon>
        <taxon>core chlorophytes</taxon>
        <taxon>Chlorophyceae</taxon>
        <taxon>CS clade</taxon>
        <taxon>Chlamydomonadales</taxon>
        <taxon>Volvocaceae</taxon>
        <taxon>Volvox</taxon>
    </lineage>
</organism>
<evidence type="ECO:0000313" key="8">
    <source>
        <dbReference type="EMBL" id="GLI68333.1"/>
    </source>
</evidence>
<dbReference type="EMBL" id="BSDZ01000079">
    <property type="protein sequence ID" value="GLI68333.1"/>
    <property type="molecule type" value="Genomic_DNA"/>
</dbReference>
<evidence type="ECO:0000313" key="9">
    <source>
        <dbReference type="Proteomes" id="UP001165090"/>
    </source>
</evidence>
<comment type="cofactor">
    <cofactor evidence="1">
        <name>Fe cation</name>
        <dbReference type="ChEBI" id="CHEBI:24875"/>
    </cofactor>
</comment>
<keyword evidence="5" id="KW-0408">Iron</keyword>
<keyword evidence="3" id="KW-0547">Nucleotide-binding</keyword>
<evidence type="ECO:0000256" key="2">
    <source>
        <dbReference type="ARBA" id="ARBA00022723"/>
    </source>
</evidence>
<feature type="short sequence motif" description="Q motif" evidence="6">
    <location>
        <begin position="151"/>
        <end position="179"/>
    </location>
</feature>
<reference evidence="8 9" key="1">
    <citation type="journal article" date="2023" name="IScience">
        <title>Expanded male sex-determining region conserved during the evolution of homothallism in the green alga Volvox.</title>
        <authorList>
            <person name="Yamamoto K."/>
            <person name="Matsuzaki R."/>
            <person name="Mahakham W."/>
            <person name="Heman W."/>
            <person name="Sekimoto H."/>
            <person name="Kawachi M."/>
            <person name="Minakuchi Y."/>
            <person name="Toyoda A."/>
            <person name="Nozaki H."/>
        </authorList>
    </citation>
    <scope>NUCLEOTIDE SEQUENCE [LARGE SCALE GENOMIC DNA]</scope>
    <source>
        <strain evidence="8 9">NIES-4468</strain>
    </source>
</reference>
<name>A0ABQ5SFW4_9CHLO</name>
<dbReference type="SUPFAM" id="SSF51197">
    <property type="entry name" value="Clavaminate synthase-like"/>
    <property type="match status" value="1"/>
</dbReference>
<keyword evidence="2" id="KW-0479">Metal-binding</keyword>